<sequence>MEFHGVSSLQNLQALSALLSTHQDDEDDEKDSNNVSACARLGPGHIGPPPKTYNKVPNTYVKNNNKDIWKEEELAEGSHYDDLTDPRPQPEYEIILKQSVGTEDLFLGLSGKDPSSMCCEAMLVKIKLPHTKATDVVLDVKEDFLDLRTPKHKLGLHLPHPIHSQEGKAQFFSEREELEVTLLMKRPLDCINMQ</sequence>
<dbReference type="OrthoDB" id="25887at2759"/>
<dbReference type="KEGG" id="bspl:114844547"/>
<gene>
    <name evidence="4" type="primary">dnaaf6</name>
</gene>
<dbReference type="GeneID" id="114844547"/>
<dbReference type="GO" id="GO:0070286">
    <property type="term" value="P:axonemal dynein complex assembly"/>
    <property type="evidence" value="ECO:0007669"/>
    <property type="project" value="InterPro"/>
</dbReference>
<dbReference type="GO" id="GO:0051087">
    <property type="term" value="F:protein-folding chaperone binding"/>
    <property type="evidence" value="ECO:0007669"/>
    <property type="project" value="InterPro"/>
</dbReference>
<dbReference type="InParanoid" id="A0A6P7KZJ2"/>
<reference evidence="4" key="1">
    <citation type="submission" date="2025-08" db="UniProtKB">
        <authorList>
            <consortium name="RefSeq"/>
        </authorList>
    </citation>
    <scope>IDENTIFICATION</scope>
</reference>
<proteinExistence type="inferred from homology"/>
<dbReference type="RefSeq" id="XP_028987852.1">
    <property type="nucleotide sequence ID" value="XM_029132019.3"/>
</dbReference>
<comment type="similarity">
    <text evidence="1">Belongs to the PIH1 family.</text>
</comment>
<dbReference type="GO" id="GO:0045505">
    <property type="term" value="F:dynein intermediate chain binding"/>
    <property type="evidence" value="ECO:0007669"/>
    <property type="project" value="TreeGrafter"/>
</dbReference>
<dbReference type="AlphaFoldDB" id="A0A6P7KZJ2"/>
<dbReference type="GO" id="GO:0005737">
    <property type="term" value="C:cytoplasm"/>
    <property type="evidence" value="ECO:0007669"/>
    <property type="project" value="TreeGrafter"/>
</dbReference>
<dbReference type="InterPro" id="IPR026697">
    <property type="entry name" value="DNAAF6"/>
</dbReference>
<evidence type="ECO:0000259" key="2">
    <source>
        <dbReference type="Pfam" id="PF18201"/>
    </source>
</evidence>
<evidence type="ECO:0000313" key="4">
    <source>
        <dbReference type="RefSeq" id="XP_028987852.1"/>
    </source>
</evidence>
<accession>A0A6P7KZJ2</accession>
<dbReference type="CTD" id="139212"/>
<keyword evidence="3" id="KW-1185">Reference proteome</keyword>
<dbReference type="Pfam" id="PF18201">
    <property type="entry name" value="PIH1_CS"/>
    <property type="match status" value="1"/>
</dbReference>
<dbReference type="PANTHER" id="PTHR21083">
    <property type="entry name" value="TWISTER"/>
    <property type="match status" value="1"/>
</dbReference>
<name>A0A6P7KZJ2_BETSP</name>
<dbReference type="Proteomes" id="UP000515150">
    <property type="component" value="Chromosome 17"/>
</dbReference>
<feature type="domain" description="PIH1D1/2/3 CS-like" evidence="2">
    <location>
        <begin position="89"/>
        <end position="183"/>
    </location>
</feature>
<dbReference type="PANTHER" id="PTHR21083:SF0">
    <property type="entry name" value="DYNEIN AXONEMAL ASSEMBLY FACTOR 6"/>
    <property type="match status" value="1"/>
</dbReference>
<protein>
    <submittedName>
        <fullName evidence="4">Protein PIH1D3</fullName>
    </submittedName>
</protein>
<evidence type="ECO:0000313" key="3">
    <source>
        <dbReference type="Proteomes" id="UP000515150"/>
    </source>
</evidence>
<evidence type="ECO:0000256" key="1">
    <source>
        <dbReference type="ARBA" id="ARBA00008511"/>
    </source>
</evidence>
<dbReference type="GO" id="GO:0030317">
    <property type="term" value="P:flagellated sperm motility"/>
    <property type="evidence" value="ECO:0007669"/>
    <property type="project" value="TreeGrafter"/>
</dbReference>
<dbReference type="InterPro" id="IPR041442">
    <property type="entry name" value="PIH1D1/2/3_CS-like"/>
</dbReference>
<organism evidence="3 4">
    <name type="scientific">Betta splendens</name>
    <name type="common">Siamese fighting fish</name>
    <dbReference type="NCBI Taxonomy" id="158456"/>
    <lineage>
        <taxon>Eukaryota</taxon>
        <taxon>Metazoa</taxon>
        <taxon>Chordata</taxon>
        <taxon>Craniata</taxon>
        <taxon>Vertebrata</taxon>
        <taxon>Euteleostomi</taxon>
        <taxon>Actinopterygii</taxon>
        <taxon>Neopterygii</taxon>
        <taxon>Teleostei</taxon>
        <taxon>Neoteleostei</taxon>
        <taxon>Acanthomorphata</taxon>
        <taxon>Anabantaria</taxon>
        <taxon>Anabantiformes</taxon>
        <taxon>Anabantoidei</taxon>
        <taxon>Osphronemidae</taxon>
        <taxon>Betta</taxon>
    </lineage>
</organism>